<accession>A0A852YV40</accession>
<evidence type="ECO:0000313" key="1">
    <source>
        <dbReference type="EMBL" id="NYH76705.1"/>
    </source>
</evidence>
<dbReference type="AlphaFoldDB" id="A0A852YV40"/>
<dbReference type="PANTHER" id="PTHR38031">
    <property type="entry name" value="SULFUR CARRIER PROTEIN SLR0821-RELATED"/>
    <property type="match status" value="1"/>
</dbReference>
<dbReference type="Pfam" id="PF02597">
    <property type="entry name" value="ThiS"/>
    <property type="match status" value="1"/>
</dbReference>
<proteinExistence type="predicted"/>
<comment type="caution">
    <text evidence="1">The sequence shown here is derived from an EMBL/GenBank/DDBJ whole genome shotgun (WGS) entry which is preliminary data.</text>
</comment>
<dbReference type="InterPro" id="IPR012675">
    <property type="entry name" value="Beta-grasp_dom_sf"/>
</dbReference>
<evidence type="ECO:0000313" key="2">
    <source>
        <dbReference type="Proteomes" id="UP000548304"/>
    </source>
</evidence>
<dbReference type="InterPro" id="IPR003749">
    <property type="entry name" value="ThiS/MoaD-like"/>
</dbReference>
<sequence>MSVDPHEGNRARVTLRLPRMLHANAGGVGSLRVTLTDGGTLGSLLNELARTRPALERKLRDEAGTLRRHVNFYVDGEECRALRGIDTVLRDGGEVRVVPSVAGG</sequence>
<organism evidence="1 2">
    <name type="scientific">Actinopolyspora biskrensis</name>
    <dbReference type="NCBI Taxonomy" id="1470178"/>
    <lineage>
        <taxon>Bacteria</taxon>
        <taxon>Bacillati</taxon>
        <taxon>Actinomycetota</taxon>
        <taxon>Actinomycetes</taxon>
        <taxon>Actinopolysporales</taxon>
        <taxon>Actinopolysporaceae</taxon>
        <taxon>Actinopolyspora</taxon>
    </lineage>
</organism>
<dbReference type="EMBL" id="JACBYW010000001">
    <property type="protein sequence ID" value="NYH76705.1"/>
    <property type="molecule type" value="Genomic_DNA"/>
</dbReference>
<gene>
    <name evidence="1" type="ORF">FHR84_000019</name>
</gene>
<dbReference type="Proteomes" id="UP000548304">
    <property type="component" value="Unassembled WGS sequence"/>
</dbReference>
<dbReference type="RefSeq" id="WP_179533368.1">
    <property type="nucleotide sequence ID" value="NZ_JACBYW010000001.1"/>
</dbReference>
<dbReference type="SUPFAM" id="SSF54285">
    <property type="entry name" value="MoaD/ThiS"/>
    <property type="match status" value="1"/>
</dbReference>
<dbReference type="InterPro" id="IPR052045">
    <property type="entry name" value="Sulfur_Carrier/Prot_Modifier"/>
</dbReference>
<name>A0A852YV40_9ACTN</name>
<dbReference type="InterPro" id="IPR016155">
    <property type="entry name" value="Mopterin_synth/thiamin_S_b"/>
</dbReference>
<reference evidence="1 2" key="1">
    <citation type="submission" date="2020-07" db="EMBL/GenBank/DDBJ databases">
        <title>Genomic Encyclopedia of Type Strains, Phase III (KMG-III): the genomes of soil and plant-associated and newly described type strains.</title>
        <authorList>
            <person name="Whitman W."/>
        </authorList>
    </citation>
    <scope>NUCLEOTIDE SEQUENCE [LARGE SCALE GENOMIC DNA]</scope>
    <source>
        <strain evidence="1 2">CECT 8576</strain>
    </source>
</reference>
<dbReference type="Gene3D" id="3.10.20.30">
    <property type="match status" value="1"/>
</dbReference>
<keyword evidence="2" id="KW-1185">Reference proteome</keyword>
<protein>
    <submittedName>
        <fullName evidence="1">Molybdopterin converting factor small subunit</fullName>
    </submittedName>
</protein>
<dbReference type="PANTHER" id="PTHR38031:SF1">
    <property type="entry name" value="SULFUR CARRIER PROTEIN CYSO"/>
    <property type="match status" value="1"/>
</dbReference>